<dbReference type="KEGG" id="mrk:FIT61_02620"/>
<gene>
    <name evidence="2" type="ORF">FIT61_02620</name>
</gene>
<feature type="transmembrane region" description="Helical" evidence="1">
    <location>
        <begin position="112"/>
        <end position="130"/>
    </location>
</feature>
<feature type="transmembrane region" description="Helical" evidence="1">
    <location>
        <begin position="162"/>
        <end position="184"/>
    </location>
</feature>
<proteinExistence type="predicted"/>
<sequence>MLKNINSAAMRNQLLNFKLFILSFKLFILSFNSVLGLNKIFYPLLIINLLTNLNVKFSKAKFISGLAFISIAIISMLLRQASIDLTISAMRYFYGILLTCSFFYLNKNAKLTNSYIFIFTIFVIYEYFSISNNIDPYYFSFYDQNNVNFLGKTKFGEDGFRALGPGLNSTSSSCIALLFIFIFLDKAINLIKKKNVLTLLLAIFCLIMTFSLTAFIILLVLITLKLFSNFRTSLIFLLIFFLIYFLFSHHLNNRIDLDYLYTNFIIKKDLFLNYFRYESWVDLLFGQDLGNFSAKSIGGDFANLSGIKLFGIFFIFFNFYLIWICYDQNRKYLILAIIASTHYGIIYSIFGQIFFAALISNAFNFNKTRF</sequence>
<evidence type="ECO:0000313" key="2">
    <source>
        <dbReference type="EMBL" id="QDD13355.1"/>
    </source>
</evidence>
<feature type="transmembrane region" description="Helical" evidence="1">
    <location>
        <begin position="85"/>
        <end position="105"/>
    </location>
</feature>
<keyword evidence="1" id="KW-0472">Membrane</keyword>
<dbReference type="EMBL" id="CP040986">
    <property type="protein sequence ID" value="QDD13355.1"/>
    <property type="molecule type" value="Genomic_DNA"/>
</dbReference>
<dbReference type="AlphaFoldDB" id="A0AAE6FSI7"/>
<dbReference type="RefSeq" id="WP_139883045.1">
    <property type="nucleotide sequence ID" value="NZ_CP040986.1"/>
</dbReference>
<feature type="transmembrane region" description="Helical" evidence="1">
    <location>
        <begin position="62"/>
        <end position="79"/>
    </location>
</feature>
<keyword evidence="3" id="KW-1185">Reference proteome</keyword>
<feature type="transmembrane region" description="Helical" evidence="1">
    <location>
        <begin position="332"/>
        <end position="359"/>
    </location>
</feature>
<evidence type="ECO:0000256" key="1">
    <source>
        <dbReference type="SAM" id="Phobius"/>
    </source>
</evidence>
<keyword evidence="1" id="KW-0812">Transmembrane</keyword>
<organism evidence="2 3">
    <name type="scientific">Candidatus Methylopumilus rimovensis</name>
    <dbReference type="NCBI Taxonomy" id="2588535"/>
    <lineage>
        <taxon>Bacteria</taxon>
        <taxon>Pseudomonadati</taxon>
        <taxon>Pseudomonadota</taxon>
        <taxon>Betaproteobacteria</taxon>
        <taxon>Nitrosomonadales</taxon>
        <taxon>Methylophilaceae</taxon>
        <taxon>Candidatus Methylopumilus</taxon>
    </lineage>
</organism>
<keyword evidence="1" id="KW-1133">Transmembrane helix</keyword>
<protein>
    <submittedName>
        <fullName evidence="2">Uncharacterized protein</fullName>
    </submittedName>
</protein>
<reference evidence="2 3" key="1">
    <citation type="journal article" date="2019" name="ISME J.">
        <title>Evolution in action: habitat transition from sediment to the pelagial leads to genome streamlining in Methylophilaceae.</title>
        <authorList>
            <person name="Salcher M."/>
            <person name="Schaefle D."/>
            <person name="Kaspar M."/>
            <person name="Neuenschwander S.M."/>
            <person name="Ghai R."/>
        </authorList>
    </citation>
    <scope>NUCLEOTIDE SEQUENCE [LARGE SCALE GENOMIC DNA]</scope>
    <source>
        <strain evidence="2 3">MMS-RI-1</strain>
    </source>
</reference>
<name>A0AAE6FSI7_9PROT</name>
<feature type="transmembrane region" description="Helical" evidence="1">
    <location>
        <begin position="20"/>
        <end position="50"/>
    </location>
</feature>
<dbReference type="Proteomes" id="UP000312102">
    <property type="component" value="Chromosome"/>
</dbReference>
<accession>A0AAE6FSI7</accession>
<feature type="transmembrane region" description="Helical" evidence="1">
    <location>
        <begin position="309"/>
        <end position="326"/>
    </location>
</feature>
<feature type="transmembrane region" description="Helical" evidence="1">
    <location>
        <begin position="230"/>
        <end position="247"/>
    </location>
</feature>
<feature type="transmembrane region" description="Helical" evidence="1">
    <location>
        <begin position="196"/>
        <end position="224"/>
    </location>
</feature>
<evidence type="ECO:0000313" key="3">
    <source>
        <dbReference type="Proteomes" id="UP000312102"/>
    </source>
</evidence>